<evidence type="ECO:0000313" key="2">
    <source>
        <dbReference type="EMBL" id="QHC50453.1"/>
    </source>
</evidence>
<feature type="domain" description="HTH luxR-type" evidence="1">
    <location>
        <begin position="14"/>
        <end position="79"/>
    </location>
</feature>
<dbReference type="InterPro" id="IPR013249">
    <property type="entry name" value="RNA_pol_sigma70_r4_t2"/>
</dbReference>
<dbReference type="GO" id="GO:0016987">
    <property type="term" value="F:sigma factor activity"/>
    <property type="evidence" value="ECO:0007669"/>
    <property type="project" value="InterPro"/>
</dbReference>
<dbReference type="PROSITE" id="PS50043">
    <property type="entry name" value="HTH_LUXR_2"/>
    <property type="match status" value="1"/>
</dbReference>
<dbReference type="GO" id="GO:0003677">
    <property type="term" value="F:DNA binding"/>
    <property type="evidence" value="ECO:0007669"/>
    <property type="project" value="InterPro"/>
</dbReference>
<protein>
    <recommendedName>
        <fullName evidence="1">HTH luxR-type domain-containing protein</fullName>
    </recommendedName>
</protein>
<dbReference type="InterPro" id="IPR016032">
    <property type="entry name" value="Sig_transdc_resp-reg_C-effctor"/>
</dbReference>
<evidence type="ECO:0000313" key="3">
    <source>
        <dbReference type="Proteomes" id="UP000464013"/>
    </source>
</evidence>
<dbReference type="EMBL" id="CP035042">
    <property type="protein sequence ID" value="QHC50453.1"/>
    <property type="molecule type" value="Genomic_DNA"/>
</dbReference>
<reference evidence="2 3" key="1">
    <citation type="submission" date="2019-01" db="EMBL/GenBank/DDBJ databases">
        <title>Complete genome of a denitifying bacterium Halomons sp. BC-M4-5.</title>
        <authorList>
            <person name="Wang L."/>
            <person name="Shao Z."/>
        </authorList>
    </citation>
    <scope>NUCLEOTIDE SEQUENCE [LARGE SCALE GENOMIC DNA]</scope>
    <source>
        <strain evidence="2 3">BC-M4-5</strain>
    </source>
</reference>
<dbReference type="AlphaFoldDB" id="A0A6I6SU06"/>
<dbReference type="InterPro" id="IPR036388">
    <property type="entry name" value="WH-like_DNA-bd_sf"/>
</dbReference>
<name>A0A6I6SU06_9GAMM</name>
<accession>A0A6I6SU06</accession>
<dbReference type="SMART" id="SM00421">
    <property type="entry name" value="HTH_LUXR"/>
    <property type="match status" value="1"/>
</dbReference>
<dbReference type="Proteomes" id="UP000464013">
    <property type="component" value="Chromosome"/>
</dbReference>
<dbReference type="InterPro" id="IPR000792">
    <property type="entry name" value="Tscrpt_reg_LuxR_C"/>
</dbReference>
<dbReference type="GO" id="GO:0006352">
    <property type="term" value="P:DNA-templated transcription initiation"/>
    <property type="evidence" value="ECO:0007669"/>
    <property type="project" value="InterPro"/>
</dbReference>
<dbReference type="Gene3D" id="1.10.10.10">
    <property type="entry name" value="Winged helix-like DNA-binding domain superfamily/Winged helix DNA-binding domain"/>
    <property type="match status" value="1"/>
</dbReference>
<gene>
    <name evidence="2" type="ORF">EKK97_13875</name>
</gene>
<evidence type="ECO:0000259" key="1">
    <source>
        <dbReference type="PROSITE" id="PS50043"/>
    </source>
</evidence>
<dbReference type="KEGG" id="htx:EKK97_13875"/>
<organism evidence="2 3">
    <name type="scientific">Billgrantia tianxiuensis</name>
    <dbReference type="NCBI Taxonomy" id="2497861"/>
    <lineage>
        <taxon>Bacteria</taxon>
        <taxon>Pseudomonadati</taxon>
        <taxon>Pseudomonadota</taxon>
        <taxon>Gammaproteobacteria</taxon>
        <taxon>Oceanospirillales</taxon>
        <taxon>Halomonadaceae</taxon>
        <taxon>Billgrantia</taxon>
    </lineage>
</organism>
<dbReference type="OrthoDB" id="6173214at2"/>
<proteinExistence type="predicted"/>
<keyword evidence="3" id="KW-1185">Reference proteome</keyword>
<dbReference type="RefSeq" id="WP_159552713.1">
    <property type="nucleotide sequence ID" value="NZ_CP035042.1"/>
</dbReference>
<sequence length="125" mass="13594">MEITFGNWAAQVDETRGSQGLTPMEARYLLCVVNGMTQKEAAKATGRQPNTVKKGLERAYAKLRVSRATAAVARAQALGWIRPVARTLLCAVLAIAIGTGGEEGIRRGGRTHRLTRRETEVQIFA</sequence>
<dbReference type="Pfam" id="PF08281">
    <property type="entry name" value="Sigma70_r4_2"/>
    <property type="match status" value="1"/>
</dbReference>
<dbReference type="SUPFAM" id="SSF46894">
    <property type="entry name" value="C-terminal effector domain of the bipartite response regulators"/>
    <property type="match status" value="1"/>
</dbReference>